<evidence type="ECO:0000313" key="2">
    <source>
        <dbReference type="Proteomes" id="UP000410492"/>
    </source>
</evidence>
<proteinExistence type="predicted"/>
<reference evidence="1 2" key="1">
    <citation type="submission" date="2019-01" db="EMBL/GenBank/DDBJ databases">
        <authorList>
            <person name="Sayadi A."/>
        </authorList>
    </citation>
    <scope>NUCLEOTIDE SEQUENCE [LARGE SCALE GENOMIC DNA]</scope>
</reference>
<dbReference type="AlphaFoldDB" id="A0A653DED4"/>
<organism evidence="1 2">
    <name type="scientific">Callosobruchus maculatus</name>
    <name type="common">Southern cowpea weevil</name>
    <name type="synonym">Pulse bruchid</name>
    <dbReference type="NCBI Taxonomy" id="64391"/>
    <lineage>
        <taxon>Eukaryota</taxon>
        <taxon>Metazoa</taxon>
        <taxon>Ecdysozoa</taxon>
        <taxon>Arthropoda</taxon>
        <taxon>Hexapoda</taxon>
        <taxon>Insecta</taxon>
        <taxon>Pterygota</taxon>
        <taxon>Neoptera</taxon>
        <taxon>Endopterygota</taxon>
        <taxon>Coleoptera</taxon>
        <taxon>Polyphaga</taxon>
        <taxon>Cucujiformia</taxon>
        <taxon>Chrysomeloidea</taxon>
        <taxon>Chrysomelidae</taxon>
        <taxon>Bruchinae</taxon>
        <taxon>Bruchini</taxon>
        <taxon>Callosobruchus</taxon>
    </lineage>
</organism>
<dbReference type="EMBL" id="CAACVG010011647">
    <property type="protein sequence ID" value="VEN58559.1"/>
    <property type="molecule type" value="Genomic_DNA"/>
</dbReference>
<name>A0A653DED4_CALMS</name>
<keyword evidence="2" id="KW-1185">Reference proteome</keyword>
<dbReference type="OrthoDB" id="430364at2759"/>
<gene>
    <name evidence="1" type="ORF">CALMAC_LOCUS16885</name>
</gene>
<sequence>MPTRIVLKKLNTIRQKSRDLRLATPCWIYMNNEKQSSEESQCLQGLHIPMDTNTKGCSEGCSTRNLPKPTPSSPQKSNFHTPHLSIVIATKCTSFSSFVLFCDIFRDVYYILLDALFRNHLESRKICYTLCTSKTNAVKCSGILPE</sequence>
<protein>
    <submittedName>
        <fullName evidence="1">Uncharacterized protein</fullName>
    </submittedName>
</protein>
<evidence type="ECO:0000313" key="1">
    <source>
        <dbReference type="EMBL" id="VEN58559.1"/>
    </source>
</evidence>
<dbReference type="Proteomes" id="UP000410492">
    <property type="component" value="Unassembled WGS sequence"/>
</dbReference>
<accession>A0A653DED4</accession>